<dbReference type="InterPro" id="IPR020616">
    <property type="entry name" value="Thiolase_N"/>
</dbReference>
<dbReference type="RefSeq" id="WP_034307129.1">
    <property type="nucleotide sequence ID" value="NZ_JFBM01000004.1"/>
</dbReference>
<comment type="similarity">
    <text evidence="1 7">Belongs to the thiolase-like superfamily. Thiolase family.</text>
</comment>
<evidence type="ECO:0000256" key="4">
    <source>
        <dbReference type="ARBA" id="ARBA00023315"/>
    </source>
</evidence>
<feature type="active site" description="Proton acceptor" evidence="6">
    <location>
        <position position="358"/>
    </location>
</feature>
<dbReference type="PIRSF" id="PIRSF000429">
    <property type="entry name" value="Ac-CoA_Ac_transf"/>
    <property type="match status" value="1"/>
</dbReference>
<dbReference type="EC" id="2.3.1.9" evidence="2"/>
<dbReference type="NCBIfam" id="NF004853">
    <property type="entry name" value="PRK06205.1"/>
    <property type="match status" value="1"/>
</dbReference>
<dbReference type="EMBL" id="JFBM01000004">
    <property type="protein sequence ID" value="KFU82013.1"/>
    <property type="molecule type" value="Genomic_DNA"/>
</dbReference>
<evidence type="ECO:0000313" key="11">
    <source>
        <dbReference type="Proteomes" id="UP000256220"/>
    </source>
</evidence>
<dbReference type="FunFam" id="3.40.47.10:FF:000010">
    <property type="entry name" value="Acetyl-CoA acetyltransferase (Thiolase)"/>
    <property type="match status" value="1"/>
</dbReference>
<evidence type="ECO:0000313" key="10">
    <source>
        <dbReference type="EMBL" id="KFU82013.1"/>
    </source>
</evidence>
<evidence type="ECO:0000256" key="6">
    <source>
        <dbReference type="PIRSR" id="PIRSR000429-1"/>
    </source>
</evidence>
<evidence type="ECO:0000256" key="3">
    <source>
        <dbReference type="ARBA" id="ARBA00022679"/>
    </source>
</evidence>
<evidence type="ECO:0000256" key="1">
    <source>
        <dbReference type="ARBA" id="ARBA00010982"/>
    </source>
</evidence>
<feature type="active site" description="Proton acceptor" evidence="6">
    <location>
        <position position="388"/>
    </location>
</feature>
<dbReference type="PANTHER" id="PTHR18919:SF107">
    <property type="entry name" value="ACETYL-COA ACETYLTRANSFERASE, CYTOSOLIC"/>
    <property type="match status" value="1"/>
</dbReference>
<name>A0A2P2FZ71_AMYLU</name>
<keyword evidence="3 7" id="KW-0808">Transferase</keyword>
<feature type="domain" description="Thiolase C-terminal" evidence="9">
    <location>
        <begin position="277"/>
        <end position="401"/>
    </location>
</feature>
<reference evidence="10 11" key="1">
    <citation type="journal article" date="2014" name="Genome Announc.">
        <title>Draft Genome Sequence of Amycolatopsis lurida NRRL 2430, Producer of the Glycopeptide Family Antibiotic Ristocetin.</title>
        <authorList>
            <person name="Kwun M.J."/>
            <person name="Hong H.J."/>
        </authorList>
    </citation>
    <scope>NUCLEOTIDE SEQUENCE [LARGE SCALE GENOMIC DNA]</scope>
    <source>
        <strain evidence="10 11">NRRL 2430</strain>
    </source>
</reference>
<dbReference type="Gene3D" id="3.40.47.10">
    <property type="match status" value="2"/>
</dbReference>
<sequence length="404" mass="41938">MRDAVICEPVRTPIGRFGGSLKSVPAADLATIALTGLLERTGIDPEAIDDVILGHCYPSAEAPAIGRVAALDAGLPVTVPGMQVDRRCGSGLQSVVQAALQVQAGVSDVIVAGGAESMSNVIFYATDLRWGAKGGGVMLHDALNRGRATPGGKHYPVAGGMLETAENLRRDYGITREEQDQLAFTSHQRAVAAQKSGVFAEEIVPVPVETKKGTVVVDTDEHPRADTTIETLGKLRPVLGEQDPEATVTAGNASGQNDAAAVCVVTHPERAAELGLRPLVRLVSYGVAGVAPKIMGIGPVPATAAALAKAGLKFADLDLVELNEAFAAQVLACTREWGFGAADFERLNVHGSGISLGHPVGATGTRILATLARELHHRDARYALETMCIGGGQGLAAVFEKVTS</sequence>
<comment type="caution">
    <text evidence="10">The sequence shown here is derived from an EMBL/GenBank/DDBJ whole genome shotgun (WGS) entry which is preliminary data.</text>
</comment>
<evidence type="ECO:0000259" key="9">
    <source>
        <dbReference type="Pfam" id="PF02803"/>
    </source>
</evidence>
<accession>A0A2P2FZ71</accession>
<dbReference type="SUPFAM" id="SSF53901">
    <property type="entry name" value="Thiolase-like"/>
    <property type="match status" value="2"/>
</dbReference>
<evidence type="ECO:0000256" key="7">
    <source>
        <dbReference type="RuleBase" id="RU003557"/>
    </source>
</evidence>
<evidence type="ECO:0000256" key="5">
    <source>
        <dbReference type="ARBA" id="ARBA00040529"/>
    </source>
</evidence>
<gene>
    <name evidence="10" type="ORF">BB31_06630</name>
</gene>
<dbReference type="GO" id="GO:0003985">
    <property type="term" value="F:acetyl-CoA C-acetyltransferase activity"/>
    <property type="evidence" value="ECO:0007669"/>
    <property type="project" value="UniProtKB-EC"/>
</dbReference>
<dbReference type="InterPro" id="IPR002155">
    <property type="entry name" value="Thiolase"/>
</dbReference>
<keyword evidence="11" id="KW-1185">Reference proteome</keyword>
<dbReference type="InterPro" id="IPR020617">
    <property type="entry name" value="Thiolase_C"/>
</dbReference>
<dbReference type="AlphaFoldDB" id="A0A2P2FZ71"/>
<evidence type="ECO:0000256" key="2">
    <source>
        <dbReference type="ARBA" id="ARBA00012705"/>
    </source>
</evidence>
<dbReference type="NCBIfam" id="TIGR01930">
    <property type="entry name" value="AcCoA-C-Actrans"/>
    <property type="match status" value="1"/>
</dbReference>
<dbReference type="Pfam" id="PF02803">
    <property type="entry name" value="Thiolase_C"/>
    <property type="match status" value="1"/>
</dbReference>
<dbReference type="PANTHER" id="PTHR18919">
    <property type="entry name" value="ACETYL-COA C-ACYLTRANSFERASE"/>
    <property type="match status" value="1"/>
</dbReference>
<dbReference type="InterPro" id="IPR016039">
    <property type="entry name" value="Thiolase-like"/>
</dbReference>
<organism evidence="10 11">
    <name type="scientific">Amycolatopsis lurida NRRL 2430</name>
    <dbReference type="NCBI Taxonomy" id="1460371"/>
    <lineage>
        <taxon>Bacteria</taxon>
        <taxon>Bacillati</taxon>
        <taxon>Actinomycetota</taxon>
        <taxon>Actinomycetes</taxon>
        <taxon>Pseudonocardiales</taxon>
        <taxon>Pseudonocardiaceae</taxon>
        <taxon>Amycolatopsis</taxon>
    </lineage>
</organism>
<dbReference type="Pfam" id="PF00108">
    <property type="entry name" value="Thiolase_N"/>
    <property type="match status" value="1"/>
</dbReference>
<feature type="domain" description="Thiolase N-terminal" evidence="8">
    <location>
        <begin position="5"/>
        <end position="266"/>
    </location>
</feature>
<proteinExistence type="inferred from homology"/>
<dbReference type="Proteomes" id="UP000256220">
    <property type="component" value="Unassembled WGS sequence"/>
</dbReference>
<protein>
    <recommendedName>
        <fullName evidence="5">Probable acetyl-CoA acetyltransferase</fullName>
        <ecNumber evidence="2">2.3.1.9</ecNumber>
    </recommendedName>
</protein>
<evidence type="ECO:0000259" key="8">
    <source>
        <dbReference type="Pfam" id="PF00108"/>
    </source>
</evidence>
<feature type="active site" description="Acyl-thioester intermediate" evidence="6">
    <location>
        <position position="88"/>
    </location>
</feature>
<keyword evidence="4 7" id="KW-0012">Acyltransferase</keyword>
<dbReference type="CDD" id="cd00751">
    <property type="entry name" value="thiolase"/>
    <property type="match status" value="1"/>
</dbReference>